<keyword evidence="4" id="KW-1185">Reference proteome</keyword>
<evidence type="ECO:0000259" key="2">
    <source>
        <dbReference type="PROSITE" id="PS50011"/>
    </source>
</evidence>
<protein>
    <submittedName>
        <fullName evidence="3">Kinase-like domain-containing protein</fullName>
    </submittedName>
</protein>
<dbReference type="SUPFAM" id="SSF56112">
    <property type="entry name" value="Protein kinase-like (PK-like)"/>
    <property type="match status" value="1"/>
</dbReference>
<dbReference type="InterPro" id="IPR000719">
    <property type="entry name" value="Prot_kinase_dom"/>
</dbReference>
<feature type="region of interest" description="Disordered" evidence="1">
    <location>
        <begin position="530"/>
        <end position="554"/>
    </location>
</feature>
<dbReference type="PROSITE" id="PS50011">
    <property type="entry name" value="PROTEIN_KINASE_DOM"/>
    <property type="match status" value="1"/>
</dbReference>
<comment type="caution">
    <text evidence="3">The sequence shown here is derived from an EMBL/GenBank/DDBJ whole genome shotgun (WGS) entry which is preliminary data.</text>
</comment>
<feature type="domain" description="Protein kinase" evidence="2">
    <location>
        <begin position="115"/>
        <end position="514"/>
    </location>
</feature>
<dbReference type="AlphaFoldDB" id="A0AA39Y2B4"/>
<evidence type="ECO:0000313" key="4">
    <source>
        <dbReference type="Proteomes" id="UP001174936"/>
    </source>
</evidence>
<dbReference type="Gene3D" id="1.10.510.10">
    <property type="entry name" value="Transferase(Phosphotransferase) domain 1"/>
    <property type="match status" value="1"/>
</dbReference>
<keyword evidence="3" id="KW-0808">Transferase</keyword>
<dbReference type="SMART" id="SM00220">
    <property type="entry name" value="S_TKc"/>
    <property type="match status" value="1"/>
</dbReference>
<dbReference type="InterPro" id="IPR051681">
    <property type="entry name" value="Ser/Thr_Kinases-Pseudokinases"/>
</dbReference>
<dbReference type="PANTHER" id="PTHR44329">
    <property type="entry name" value="SERINE/THREONINE-PROTEIN KINASE TNNI3K-RELATED"/>
    <property type="match status" value="1"/>
</dbReference>
<gene>
    <name evidence="3" type="ORF">B0T16DRAFT_196946</name>
</gene>
<feature type="region of interest" description="Disordered" evidence="1">
    <location>
        <begin position="84"/>
        <end position="109"/>
    </location>
</feature>
<keyword evidence="3" id="KW-0418">Kinase</keyword>
<dbReference type="GO" id="GO:0005524">
    <property type="term" value="F:ATP binding"/>
    <property type="evidence" value="ECO:0007669"/>
    <property type="project" value="InterPro"/>
</dbReference>
<dbReference type="GO" id="GO:0004674">
    <property type="term" value="F:protein serine/threonine kinase activity"/>
    <property type="evidence" value="ECO:0007669"/>
    <property type="project" value="TreeGrafter"/>
</dbReference>
<sequence length="554" mass="63083">MAPVHVQSGRMNAGANAAEFRRQYFEDEIWFNREKWRAYRRCEPWDDRPGHRVHLPGLTWAIVSQQNNWPRGAVWPGIQPGLPPVSSQPTGEGWAPAGANSKKDDPTVPGKMRRVALKMDAGQSGLNFVRLLDWSGQAAIAIFDARVGNDADARTERFIVKARSSAADPRGEGTSRRALQREKLFLKEYFGRSAHIIQLAQHHPRRSGSRRQGLRPRPQRAQPAAAADNVPDVLILEYLPRGDLDKFFSTAGGEPRPRTPEPILWSMFGCLVRGLIALQNPPKQQARYAQGWREDGPPITEGTDGDDDFETDIVHWDLDARNVLLGDYECGDEHDKHNIAPVLKITDLGWSRDMFQDRDPGLARDPYWLHLYSRRIGKTGWYAPEQFTEEWDYVGLLPDPNPGRLNHRVAGNYTGKMNIFQVGMIMYTAITQCVPPDGAPWPQRMNFTTLPTPPGNYVRIINNAWTYGGHLDDAAYNSVSAELRELVKQCMCDDPAHRPDARSLLQEILRHHRQRRPPRLTPNRMRAWADRRINFPPPPQYRSRRELDDVGFSN</sequence>
<dbReference type="Pfam" id="PF00069">
    <property type="entry name" value="Pkinase"/>
    <property type="match status" value="1"/>
</dbReference>
<feature type="region of interest" description="Disordered" evidence="1">
    <location>
        <begin position="200"/>
        <end position="226"/>
    </location>
</feature>
<proteinExistence type="predicted"/>
<organism evidence="3 4">
    <name type="scientific">Cercophora newfieldiana</name>
    <dbReference type="NCBI Taxonomy" id="92897"/>
    <lineage>
        <taxon>Eukaryota</taxon>
        <taxon>Fungi</taxon>
        <taxon>Dikarya</taxon>
        <taxon>Ascomycota</taxon>
        <taxon>Pezizomycotina</taxon>
        <taxon>Sordariomycetes</taxon>
        <taxon>Sordariomycetidae</taxon>
        <taxon>Sordariales</taxon>
        <taxon>Lasiosphaeriaceae</taxon>
        <taxon>Cercophora</taxon>
    </lineage>
</organism>
<accession>A0AA39Y2B4</accession>
<evidence type="ECO:0000256" key="1">
    <source>
        <dbReference type="SAM" id="MobiDB-lite"/>
    </source>
</evidence>
<name>A0AA39Y2B4_9PEZI</name>
<dbReference type="InterPro" id="IPR011009">
    <property type="entry name" value="Kinase-like_dom_sf"/>
</dbReference>
<evidence type="ECO:0000313" key="3">
    <source>
        <dbReference type="EMBL" id="KAK0644454.1"/>
    </source>
</evidence>
<dbReference type="Proteomes" id="UP001174936">
    <property type="component" value="Unassembled WGS sequence"/>
</dbReference>
<dbReference type="EMBL" id="JAULSV010000005">
    <property type="protein sequence ID" value="KAK0644454.1"/>
    <property type="molecule type" value="Genomic_DNA"/>
</dbReference>
<reference evidence="3" key="1">
    <citation type="submission" date="2023-06" db="EMBL/GenBank/DDBJ databases">
        <title>Genome-scale phylogeny and comparative genomics of the fungal order Sordariales.</title>
        <authorList>
            <consortium name="Lawrence Berkeley National Laboratory"/>
            <person name="Hensen N."/>
            <person name="Bonometti L."/>
            <person name="Westerberg I."/>
            <person name="Brannstrom I.O."/>
            <person name="Guillou S."/>
            <person name="Cros-Aarteil S."/>
            <person name="Calhoun S."/>
            <person name="Haridas S."/>
            <person name="Kuo A."/>
            <person name="Mondo S."/>
            <person name="Pangilinan J."/>
            <person name="Riley R."/>
            <person name="Labutti K."/>
            <person name="Andreopoulos B."/>
            <person name="Lipzen A."/>
            <person name="Chen C."/>
            <person name="Yanf M."/>
            <person name="Daum C."/>
            <person name="Ng V."/>
            <person name="Clum A."/>
            <person name="Steindorff A."/>
            <person name="Ohm R."/>
            <person name="Martin F."/>
            <person name="Silar P."/>
            <person name="Natvig D."/>
            <person name="Lalanne C."/>
            <person name="Gautier V."/>
            <person name="Ament-Velasquez S.L."/>
            <person name="Kruys A."/>
            <person name="Hutchinson M.I."/>
            <person name="Powell A.J."/>
            <person name="Barry K."/>
            <person name="Miller A.N."/>
            <person name="Grigoriev I.V."/>
            <person name="Debuchy R."/>
            <person name="Gladieux P."/>
            <person name="Thoren M.H."/>
            <person name="Johannesson H."/>
        </authorList>
    </citation>
    <scope>NUCLEOTIDE SEQUENCE</scope>
    <source>
        <strain evidence="3">SMH2532-1</strain>
    </source>
</reference>
<feature type="compositionally biased region" description="Basic residues" evidence="1">
    <location>
        <begin position="202"/>
        <end position="218"/>
    </location>
</feature>